<comment type="similarity">
    <text evidence="2">Belongs to the UPF0718 family.</text>
</comment>
<evidence type="ECO:0000256" key="6">
    <source>
        <dbReference type="ARBA" id="ARBA00023136"/>
    </source>
</evidence>
<evidence type="ECO:0000256" key="4">
    <source>
        <dbReference type="ARBA" id="ARBA00022692"/>
    </source>
</evidence>
<evidence type="ECO:0000313" key="9">
    <source>
        <dbReference type="Proteomes" id="UP000316545"/>
    </source>
</evidence>
<feature type="transmembrane region" description="Helical" evidence="7">
    <location>
        <begin position="115"/>
        <end position="136"/>
    </location>
</feature>
<protein>
    <recommendedName>
        <fullName evidence="10">Permease</fullName>
    </recommendedName>
</protein>
<feature type="transmembrane region" description="Helical" evidence="7">
    <location>
        <begin position="86"/>
        <end position="109"/>
    </location>
</feature>
<reference evidence="8 9" key="1">
    <citation type="submission" date="2019-06" db="EMBL/GenBank/DDBJ databases">
        <title>Genomic Encyclopedia of Type Strains, Phase IV (KMG-V): Genome sequencing to study the core and pangenomes of soil and plant-associated prokaryotes.</title>
        <authorList>
            <person name="Whitman W."/>
        </authorList>
    </citation>
    <scope>NUCLEOTIDE SEQUENCE [LARGE SCALE GENOMIC DNA]</scope>
    <source>
        <strain evidence="8 9">BR 11865</strain>
    </source>
</reference>
<feature type="transmembrane region" description="Helical" evidence="7">
    <location>
        <begin position="50"/>
        <end position="74"/>
    </location>
</feature>
<evidence type="ECO:0000256" key="3">
    <source>
        <dbReference type="ARBA" id="ARBA00022475"/>
    </source>
</evidence>
<name>A0A560EUS0_9PROT</name>
<evidence type="ECO:0000256" key="7">
    <source>
        <dbReference type="SAM" id="Phobius"/>
    </source>
</evidence>
<dbReference type="EMBL" id="VITO01000037">
    <property type="protein sequence ID" value="TWB13119.1"/>
    <property type="molecule type" value="Genomic_DNA"/>
</dbReference>
<dbReference type="InterPro" id="IPR053166">
    <property type="entry name" value="UPF0718_permease"/>
</dbReference>
<proteinExistence type="inferred from homology"/>
<sequence>MDEVWHALAMAFAMGWQMLWALILGFFLSGAIQAVVSHREMGRLLPDDGARSIVIATGLGAASSSCSYAAVAVARTIFRKGGDFTAAMAFQFASTNLVLELGIILAVLMGWRFTAAEFVGGPLMILILVVLFRLFLSRRLVQAAKAQAEKGVAGRMEGHASMDMAVTEGGGVWRRLISAPGFTATSHYFVMDWASLWPDIVIGLLIAGALGAWVPKSFWEGFFLAGHPLLAKFVGPLIGPLVAIIAFVCSVGNVPLAAVLWNAGASFGGVIAFIFADLIVLPILDIYRRYYGLKMAAFLLVTFYVAMVCSALAVEFLFQALDLVPRQRAAQVADTGISWNYTTVLNIVFLGLAAVLVWRFMRTGGPGMIRAMDGPSRHAHPGARATHPPGG</sequence>
<dbReference type="Pfam" id="PF03773">
    <property type="entry name" value="ArsP_1"/>
    <property type="match status" value="1"/>
</dbReference>
<organism evidence="8 9">
    <name type="scientific">Nitrospirillum amazonense</name>
    <dbReference type="NCBI Taxonomy" id="28077"/>
    <lineage>
        <taxon>Bacteria</taxon>
        <taxon>Pseudomonadati</taxon>
        <taxon>Pseudomonadota</taxon>
        <taxon>Alphaproteobacteria</taxon>
        <taxon>Rhodospirillales</taxon>
        <taxon>Azospirillaceae</taxon>
        <taxon>Nitrospirillum</taxon>
    </lineage>
</organism>
<feature type="transmembrane region" description="Helical" evidence="7">
    <location>
        <begin position="296"/>
        <end position="318"/>
    </location>
</feature>
<keyword evidence="6 7" id="KW-0472">Membrane</keyword>
<dbReference type="Proteomes" id="UP000316545">
    <property type="component" value="Unassembled WGS sequence"/>
</dbReference>
<evidence type="ECO:0000256" key="2">
    <source>
        <dbReference type="ARBA" id="ARBA00006386"/>
    </source>
</evidence>
<dbReference type="PANTHER" id="PTHR42775:SF1">
    <property type="entry name" value="PERMEASE RV2963-RELATED"/>
    <property type="match status" value="1"/>
</dbReference>
<keyword evidence="3" id="KW-1003">Cell membrane</keyword>
<dbReference type="AlphaFoldDB" id="A0A560EUS0"/>
<keyword evidence="4 7" id="KW-0812">Transmembrane</keyword>
<keyword evidence="5 7" id="KW-1133">Transmembrane helix</keyword>
<comment type="caution">
    <text evidence="8">The sequence shown here is derived from an EMBL/GenBank/DDBJ whole genome shotgun (WGS) entry which is preliminary data.</text>
</comment>
<comment type="subcellular location">
    <subcellularLocation>
        <location evidence="1">Cell membrane</location>
        <topology evidence="1">Multi-pass membrane protein</topology>
    </subcellularLocation>
</comment>
<feature type="transmembrane region" description="Helical" evidence="7">
    <location>
        <begin position="260"/>
        <end position="284"/>
    </location>
</feature>
<dbReference type="InterPro" id="IPR005524">
    <property type="entry name" value="DUF318"/>
</dbReference>
<dbReference type="PANTHER" id="PTHR42775">
    <property type="entry name" value="PERMEASE RV2963-RELATED"/>
    <property type="match status" value="1"/>
</dbReference>
<feature type="transmembrane region" description="Helical" evidence="7">
    <location>
        <begin position="196"/>
        <end position="214"/>
    </location>
</feature>
<dbReference type="RefSeq" id="WP_145620582.1">
    <property type="nucleotide sequence ID" value="NZ_VITO01000037.1"/>
</dbReference>
<evidence type="ECO:0000256" key="1">
    <source>
        <dbReference type="ARBA" id="ARBA00004651"/>
    </source>
</evidence>
<evidence type="ECO:0000256" key="5">
    <source>
        <dbReference type="ARBA" id="ARBA00022989"/>
    </source>
</evidence>
<feature type="transmembrane region" description="Helical" evidence="7">
    <location>
        <begin position="234"/>
        <end position="254"/>
    </location>
</feature>
<evidence type="ECO:0000313" key="8">
    <source>
        <dbReference type="EMBL" id="TWB13119.1"/>
    </source>
</evidence>
<keyword evidence="9" id="KW-1185">Reference proteome</keyword>
<accession>A0A560EUS0</accession>
<evidence type="ECO:0008006" key="10">
    <source>
        <dbReference type="Google" id="ProtNLM"/>
    </source>
</evidence>
<dbReference type="GO" id="GO:0005886">
    <property type="term" value="C:plasma membrane"/>
    <property type="evidence" value="ECO:0007669"/>
    <property type="project" value="UniProtKB-SubCell"/>
</dbReference>
<gene>
    <name evidence="8" type="ORF">FBZ88_1376</name>
</gene>
<feature type="transmembrane region" description="Helical" evidence="7">
    <location>
        <begin position="338"/>
        <end position="360"/>
    </location>
</feature>